<feature type="region of interest" description="Disordered" evidence="1">
    <location>
        <begin position="920"/>
        <end position="989"/>
    </location>
</feature>
<proteinExistence type="predicted"/>
<evidence type="ECO:0000313" key="3">
    <source>
        <dbReference type="Proteomes" id="UP001628179"/>
    </source>
</evidence>
<feature type="compositionally biased region" description="Low complexity" evidence="1">
    <location>
        <begin position="955"/>
        <end position="989"/>
    </location>
</feature>
<name>A0ABQ0FXD0_9PEZI</name>
<evidence type="ECO:0000256" key="1">
    <source>
        <dbReference type="SAM" id="MobiDB-lite"/>
    </source>
</evidence>
<comment type="caution">
    <text evidence="2">The sequence shown here is derived from an EMBL/GenBank/DDBJ whole genome shotgun (WGS) entry which is preliminary data.</text>
</comment>
<keyword evidence="3" id="KW-1185">Reference proteome</keyword>
<feature type="region of interest" description="Disordered" evidence="1">
    <location>
        <begin position="463"/>
        <end position="482"/>
    </location>
</feature>
<feature type="region of interest" description="Disordered" evidence="1">
    <location>
        <begin position="427"/>
        <end position="454"/>
    </location>
</feature>
<feature type="compositionally biased region" description="Polar residues" evidence="1">
    <location>
        <begin position="931"/>
        <end position="944"/>
    </location>
</feature>
<dbReference type="RefSeq" id="XP_070911899.1">
    <property type="nucleotide sequence ID" value="XM_071055798.1"/>
</dbReference>
<sequence>MASLTQFYLTTLWAYTPKAIERVIEEFAGTELADAEITFDNDYHWFKVICREDQAHQARQLFDRIVGEIEEDAFGDAASSILRPDGAINTSFDNQWISDGHEHNTPASYRLPKMFSEFLHTAIWDNLDRDTKTLTIRDIATEEELAEIAEKSSITMSYDLSRRLVYIGGHAEKPVREVQEKLKVLLDIKKLSTRRVRIEHVLYAEDYVERNAPDFMAETRYLANIDPKLASSTLFDRARVRNLENAYKALYREGVSIRLCYWDPERQYWVSLLGPKVPGRSGKKSNLGNRPILSTKVAYNPPSVTGVIVSSLQHRETDTKVQSWIESVPDVVAPDSVPASYPKTYVPSAKPLLGSQAANKQPPLVSPPEAAGESLIDSLPEHIADMGMVTPKESNPTAPETVDKAAAIDKITRQLASLLMPLFPELLPDKTPSNTTQAGTMSKVDSDDDSPNEFQAKGKETLIDLQSTTGAGSSKNVPSPQISWDMPALIPQPVNTVQSRDSNLSRAHLGSGSIGFQPMNERTASRQAGKPLTKEQKNLQLELGEPDRLLATEGFTEEIEAAMAKLLATGPYRRGKLELRAELGRVLLMGLDLSALAFNDVNTPSNGWEKAELLKQLSVYFSEPQNIHFTKILTTYASDAEGMINIKTGGTRLWEEKPSSVWTVYSFRCALRIQHRLLQFVVDIEDDSTSSTPFSYLIRPLHGVDGVNGLLPLYVHAIRRNWDLEIRLSHVDTEEAEKALGSYAKTLLQTLSISHSGTGAAELKFAVPQGCGWDIKEARVLTKWRHPSPNNKSSLEITEVQQMEMTACSDDPLAASGGNWEVKRAQAWTQRAVQQKGINGECPRWYEAAVVSPEAEALFRENQSLGVGEKAHWTFDELKTRGILATVYGPALRMLREMDHVGRNDDNTLAAAYGGLLIKANKPPRSVPGLSPSNPRTRSGQSPAQGQNRRRRGRGSNQDGSWSSIASSSRPGTYSSSSNMSSRGGSEAK</sequence>
<dbReference type="Proteomes" id="UP001628179">
    <property type="component" value="Unassembled WGS sequence"/>
</dbReference>
<feature type="compositionally biased region" description="Polar residues" evidence="1">
    <location>
        <begin position="431"/>
        <end position="440"/>
    </location>
</feature>
<evidence type="ECO:0000313" key="2">
    <source>
        <dbReference type="EMBL" id="GAB1310166.1"/>
    </source>
</evidence>
<gene>
    <name evidence="2" type="ORF">MFIFM68171_00376</name>
</gene>
<protein>
    <submittedName>
        <fullName evidence="2">Uncharacterized protein</fullName>
    </submittedName>
</protein>
<dbReference type="EMBL" id="BAAFSV010000001">
    <property type="protein sequence ID" value="GAB1310166.1"/>
    <property type="molecule type" value="Genomic_DNA"/>
</dbReference>
<accession>A0ABQ0FXD0</accession>
<reference evidence="2 3" key="1">
    <citation type="submission" date="2024-09" db="EMBL/GenBank/DDBJ databases">
        <title>Itraconazole resistance in Madurella fahalii resulting from another homologue of gene encoding cytochrome P450 14-alpha sterol demethylase (CYP51).</title>
        <authorList>
            <person name="Yoshioka I."/>
            <person name="Fahal A.H."/>
            <person name="Kaneko S."/>
            <person name="Yaguchi T."/>
        </authorList>
    </citation>
    <scope>NUCLEOTIDE SEQUENCE [LARGE SCALE GENOMIC DNA]</scope>
    <source>
        <strain evidence="2 3">IFM 68171</strain>
    </source>
</reference>
<organism evidence="2 3">
    <name type="scientific">Madurella fahalii</name>
    <dbReference type="NCBI Taxonomy" id="1157608"/>
    <lineage>
        <taxon>Eukaryota</taxon>
        <taxon>Fungi</taxon>
        <taxon>Dikarya</taxon>
        <taxon>Ascomycota</taxon>
        <taxon>Pezizomycotina</taxon>
        <taxon>Sordariomycetes</taxon>
        <taxon>Sordariomycetidae</taxon>
        <taxon>Sordariales</taxon>
        <taxon>Sordariales incertae sedis</taxon>
        <taxon>Madurella</taxon>
    </lineage>
</organism>
<dbReference type="GeneID" id="98171121"/>
<feature type="compositionally biased region" description="Polar residues" evidence="1">
    <location>
        <begin position="464"/>
        <end position="482"/>
    </location>
</feature>